<sequence length="206" mass="22124">MHPSTGGGRERQEEAHRLITALMASNVPIARATYEHACYMLSLHDATDGPAGTRGSSEPGPSSRGYKDTLRRIYGHGVAAGVLPSIGEASAPAVLELRGLGPTLARLALVMFLETWGQIAFTKDAEASPGLSASQPASIVIITGPGRLKATVQQFLRRACLPSLRTQPLPYNPGRLILPLTEVQHWHERAGIARLSWEESREDCVG</sequence>
<accession>W7TN79</accession>
<gene>
    <name evidence="2" type="ORF">Naga_100153g13</name>
</gene>
<keyword evidence="3" id="KW-1185">Reference proteome</keyword>
<dbReference type="AlphaFoldDB" id="W7TN79"/>
<name>W7TN79_9STRA</name>
<reference evidence="2 3" key="1">
    <citation type="journal article" date="2014" name="Mol. Plant">
        <title>Chromosome Scale Genome Assembly and Transcriptome Profiling of Nannochloropsis gaditana in Nitrogen Depletion.</title>
        <authorList>
            <person name="Corteggiani Carpinelli E."/>
            <person name="Telatin A."/>
            <person name="Vitulo N."/>
            <person name="Forcato C."/>
            <person name="D'Angelo M."/>
            <person name="Schiavon R."/>
            <person name="Vezzi A."/>
            <person name="Giacometti G.M."/>
            <person name="Morosinotto T."/>
            <person name="Valle G."/>
        </authorList>
    </citation>
    <scope>NUCLEOTIDE SEQUENCE [LARGE SCALE GENOMIC DNA]</scope>
    <source>
        <strain evidence="2 3">B-31</strain>
    </source>
</reference>
<evidence type="ECO:0000313" key="2">
    <source>
        <dbReference type="EMBL" id="EWM22179.1"/>
    </source>
</evidence>
<comment type="caution">
    <text evidence="2">The sequence shown here is derived from an EMBL/GenBank/DDBJ whole genome shotgun (WGS) entry which is preliminary data.</text>
</comment>
<evidence type="ECO:0000256" key="1">
    <source>
        <dbReference type="SAM" id="MobiDB-lite"/>
    </source>
</evidence>
<proteinExistence type="predicted"/>
<organism evidence="2 3">
    <name type="scientific">Nannochloropsis gaditana</name>
    <dbReference type="NCBI Taxonomy" id="72520"/>
    <lineage>
        <taxon>Eukaryota</taxon>
        <taxon>Sar</taxon>
        <taxon>Stramenopiles</taxon>
        <taxon>Ochrophyta</taxon>
        <taxon>Eustigmatophyceae</taxon>
        <taxon>Eustigmatales</taxon>
        <taxon>Monodopsidaceae</taxon>
        <taxon>Nannochloropsis</taxon>
    </lineage>
</organism>
<dbReference type="EMBL" id="AZIL01002270">
    <property type="protein sequence ID" value="EWM22179.1"/>
    <property type="molecule type" value="Genomic_DNA"/>
</dbReference>
<protein>
    <submittedName>
        <fullName evidence="2">Uncharacterized protein</fullName>
    </submittedName>
</protein>
<dbReference type="Proteomes" id="UP000019335">
    <property type="component" value="Unassembled WGS sequence"/>
</dbReference>
<feature type="compositionally biased region" description="Low complexity" evidence="1">
    <location>
        <begin position="53"/>
        <end position="64"/>
    </location>
</feature>
<feature type="region of interest" description="Disordered" evidence="1">
    <location>
        <begin position="48"/>
        <end position="67"/>
    </location>
</feature>
<evidence type="ECO:0000313" key="3">
    <source>
        <dbReference type="Proteomes" id="UP000019335"/>
    </source>
</evidence>